<dbReference type="InterPro" id="IPR046736">
    <property type="entry name" value="DUF6628"/>
</dbReference>
<reference evidence="1 2" key="1">
    <citation type="submission" date="2016-01" db="EMBL/GenBank/DDBJ databases">
        <title>Complete genome and mega plasmid sequence of Sphingomonas panacis DCY99 elicits systemic resistance in rice to Xanthomonas oryzae.</title>
        <authorList>
            <person name="Kim Y.J."/>
            <person name="Yang D.C."/>
            <person name="Sing P."/>
        </authorList>
    </citation>
    <scope>NUCLEOTIDE SEQUENCE [LARGE SCALE GENOMIC DNA]</scope>
    <source>
        <strain evidence="1 2">DCY99</strain>
    </source>
</reference>
<dbReference type="Pfam" id="PF20333">
    <property type="entry name" value="DUF6628"/>
    <property type="match status" value="1"/>
</dbReference>
<name>A0A1B3ZBL1_9SPHN</name>
<protein>
    <submittedName>
        <fullName evidence="1">Uncharacterized protein</fullName>
    </submittedName>
</protein>
<evidence type="ECO:0000313" key="2">
    <source>
        <dbReference type="Proteomes" id="UP000094256"/>
    </source>
</evidence>
<dbReference type="KEGG" id="span:AWL63_13400"/>
<dbReference type="EMBL" id="CP014168">
    <property type="protein sequence ID" value="AOH84808.1"/>
    <property type="molecule type" value="Genomic_DNA"/>
</dbReference>
<sequence length="142" mass="14938">MTIAPTTALTLQDMPACDHARLFLFAFRRMGAHGLNDATAAHAMLRGFGKAYRRPLMLMRALMADVATQTSVTIAIAPCCFSRITHAEAAMLTVLARVEREPAAAALLLADLLGMRCVDGVLASTTAVAAAFADAGHPIGRG</sequence>
<evidence type="ECO:0000313" key="1">
    <source>
        <dbReference type="EMBL" id="AOH84808.1"/>
    </source>
</evidence>
<proteinExistence type="predicted"/>
<dbReference type="RefSeq" id="WP_069205360.1">
    <property type="nucleotide sequence ID" value="NZ_CP014168.1"/>
</dbReference>
<keyword evidence="2" id="KW-1185">Reference proteome</keyword>
<accession>A0A1B3ZBL1</accession>
<dbReference type="Proteomes" id="UP000094256">
    <property type="component" value="Chromosome"/>
</dbReference>
<dbReference type="OrthoDB" id="7410293at2"/>
<organism evidence="1 2">
    <name type="scientific">Sphingomonas panacis</name>
    <dbReference type="NCBI Taxonomy" id="1560345"/>
    <lineage>
        <taxon>Bacteria</taxon>
        <taxon>Pseudomonadati</taxon>
        <taxon>Pseudomonadota</taxon>
        <taxon>Alphaproteobacteria</taxon>
        <taxon>Sphingomonadales</taxon>
        <taxon>Sphingomonadaceae</taxon>
        <taxon>Sphingomonas</taxon>
    </lineage>
</organism>
<dbReference type="AlphaFoldDB" id="A0A1B3ZBL1"/>
<gene>
    <name evidence="1" type="ORF">AWL63_13400</name>
</gene>
<dbReference type="STRING" id="1560345.AWL63_13400"/>